<evidence type="ECO:0000313" key="7">
    <source>
        <dbReference type="EMBL" id="GAH81135.1"/>
    </source>
</evidence>
<evidence type="ECO:0000256" key="6">
    <source>
        <dbReference type="ARBA" id="ARBA00024207"/>
    </source>
</evidence>
<dbReference type="EMBL" id="BARU01038120">
    <property type="protein sequence ID" value="GAH81135.1"/>
    <property type="molecule type" value="Genomic_DNA"/>
</dbReference>
<protein>
    <recommendedName>
        <fullName evidence="8">DUF86 domain-containing protein</fullName>
    </recommendedName>
</protein>
<dbReference type="GO" id="GO:0016787">
    <property type="term" value="F:hydrolase activity"/>
    <property type="evidence" value="ECO:0007669"/>
    <property type="project" value="UniProtKB-KW"/>
</dbReference>
<keyword evidence="3" id="KW-0540">Nuclease</keyword>
<evidence type="ECO:0000256" key="1">
    <source>
        <dbReference type="ARBA" id="ARBA00022553"/>
    </source>
</evidence>
<evidence type="ECO:0000256" key="5">
    <source>
        <dbReference type="ARBA" id="ARBA00022801"/>
    </source>
</evidence>
<keyword evidence="5" id="KW-0378">Hydrolase</keyword>
<organism evidence="7">
    <name type="scientific">marine sediment metagenome</name>
    <dbReference type="NCBI Taxonomy" id="412755"/>
    <lineage>
        <taxon>unclassified sequences</taxon>
        <taxon>metagenomes</taxon>
        <taxon>ecological metagenomes</taxon>
    </lineage>
</organism>
<dbReference type="Pfam" id="PF01934">
    <property type="entry name" value="HepT-like"/>
    <property type="match status" value="1"/>
</dbReference>
<keyword evidence="4" id="KW-0547">Nucleotide-binding</keyword>
<name>X1JI12_9ZZZZ</name>
<dbReference type="GO" id="GO:0110001">
    <property type="term" value="C:toxin-antitoxin complex"/>
    <property type="evidence" value="ECO:0007669"/>
    <property type="project" value="InterPro"/>
</dbReference>
<dbReference type="PANTHER" id="PTHR34139:SF1">
    <property type="entry name" value="RNASE MJ1380-RELATED"/>
    <property type="match status" value="1"/>
</dbReference>
<evidence type="ECO:0000256" key="4">
    <source>
        <dbReference type="ARBA" id="ARBA00022741"/>
    </source>
</evidence>
<comment type="similarity">
    <text evidence="6">Belongs to the HepT RNase toxin family.</text>
</comment>
<keyword evidence="1" id="KW-0597">Phosphoprotein</keyword>
<dbReference type="GO" id="GO:0000166">
    <property type="term" value="F:nucleotide binding"/>
    <property type="evidence" value="ECO:0007669"/>
    <property type="project" value="UniProtKB-KW"/>
</dbReference>
<proteinExistence type="inferred from homology"/>
<dbReference type="InterPro" id="IPR051813">
    <property type="entry name" value="HepT_RNase_toxin"/>
</dbReference>
<gene>
    <name evidence="7" type="ORF">S03H2_59293</name>
</gene>
<dbReference type="Gene3D" id="1.20.120.580">
    <property type="entry name" value="bsu32300-like"/>
    <property type="match status" value="1"/>
</dbReference>
<evidence type="ECO:0008006" key="8">
    <source>
        <dbReference type="Google" id="ProtNLM"/>
    </source>
</evidence>
<dbReference type="PANTHER" id="PTHR34139">
    <property type="entry name" value="UPF0331 PROTEIN MJ0127"/>
    <property type="match status" value="1"/>
</dbReference>
<dbReference type="InterPro" id="IPR037038">
    <property type="entry name" value="HepT-like_sf"/>
</dbReference>
<dbReference type="InterPro" id="IPR008201">
    <property type="entry name" value="HepT-like"/>
</dbReference>
<keyword evidence="2" id="KW-1277">Toxin-antitoxin system</keyword>
<sequence length="95" mass="10995">MQRDKECLLDILEAAKLALTYVAIKTKEDFLKDIQCQDAVIRRLEIIGEAAGRISEETRNAFPRLPWSEMVGMRNIMIHDYDDVDIAIVWETVQN</sequence>
<accession>X1JI12</accession>
<evidence type="ECO:0000256" key="2">
    <source>
        <dbReference type="ARBA" id="ARBA00022649"/>
    </source>
</evidence>
<dbReference type="AlphaFoldDB" id="X1JI12"/>
<evidence type="ECO:0000256" key="3">
    <source>
        <dbReference type="ARBA" id="ARBA00022722"/>
    </source>
</evidence>
<comment type="caution">
    <text evidence="7">The sequence shown here is derived from an EMBL/GenBank/DDBJ whole genome shotgun (WGS) entry which is preliminary data.</text>
</comment>
<dbReference type="GO" id="GO:0004540">
    <property type="term" value="F:RNA nuclease activity"/>
    <property type="evidence" value="ECO:0007669"/>
    <property type="project" value="InterPro"/>
</dbReference>
<reference evidence="7" key="1">
    <citation type="journal article" date="2014" name="Front. Microbiol.">
        <title>High frequency of phylogenetically diverse reductive dehalogenase-homologous genes in deep subseafloor sedimentary metagenomes.</title>
        <authorList>
            <person name="Kawai M."/>
            <person name="Futagami T."/>
            <person name="Toyoda A."/>
            <person name="Takaki Y."/>
            <person name="Nishi S."/>
            <person name="Hori S."/>
            <person name="Arai W."/>
            <person name="Tsubouchi T."/>
            <person name="Morono Y."/>
            <person name="Uchiyama I."/>
            <person name="Ito T."/>
            <person name="Fujiyama A."/>
            <person name="Inagaki F."/>
            <person name="Takami H."/>
        </authorList>
    </citation>
    <scope>NUCLEOTIDE SEQUENCE</scope>
    <source>
        <strain evidence="7">Expedition CK06-06</strain>
    </source>
</reference>
<feature type="non-terminal residue" evidence="7">
    <location>
        <position position="95"/>
    </location>
</feature>